<feature type="compositionally biased region" description="Basic and acidic residues" evidence="1">
    <location>
        <begin position="42"/>
        <end position="51"/>
    </location>
</feature>
<reference evidence="2 3" key="1">
    <citation type="submission" date="2024-02" db="EMBL/GenBank/DDBJ databases">
        <title>de novo genome assembly of Solanum bulbocastanum strain 11H21.</title>
        <authorList>
            <person name="Hosaka A.J."/>
        </authorList>
    </citation>
    <scope>NUCLEOTIDE SEQUENCE [LARGE SCALE GENOMIC DNA]</scope>
    <source>
        <tissue evidence="2">Young leaves</tissue>
    </source>
</reference>
<name>A0AAN8TGX3_SOLBU</name>
<feature type="compositionally biased region" description="Low complexity" evidence="1">
    <location>
        <begin position="26"/>
        <end position="38"/>
    </location>
</feature>
<feature type="region of interest" description="Disordered" evidence="1">
    <location>
        <begin position="22"/>
        <end position="53"/>
    </location>
</feature>
<dbReference type="Proteomes" id="UP001371456">
    <property type="component" value="Unassembled WGS sequence"/>
</dbReference>
<gene>
    <name evidence="2" type="ORF">RDI58_018437</name>
</gene>
<evidence type="ECO:0000256" key="1">
    <source>
        <dbReference type="SAM" id="MobiDB-lite"/>
    </source>
</evidence>
<dbReference type="AlphaFoldDB" id="A0AAN8TGX3"/>
<comment type="caution">
    <text evidence="2">The sequence shown here is derived from an EMBL/GenBank/DDBJ whole genome shotgun (WGS) entry which is preliminary data.</text>
</comment>
<organism evidence="2 3">
    <name type="scientific">Solanum bulbocastanum</name>
    <name type="common">Wild potato</name>
    <dbReference type="NCBI Taxonomy" id="147425"/>
    <lineage>
        <taxon>Eukaryota</taxon>
        <taxon>Viridiplantae</taxon>
        <taxon>Streptophyta</taxon>
        <taxon>Embryophyta</taxon>
        <taxon>Tracheophyta</taxon>
        <taxon>Spermatophyta</taxon>
        <taxon>Magnoliopsida</taxon>
        <taxon>eudicotyledons</taxon>
        <taxon>Gunneridae</taxon>
        <taxon>Pentapetalae</taxon>
        <taxon>asterids</taxon>
        <taxon>lamiids</taxon>
        <taxon>Solanales</taxon>
        <taxon>Solanaceae</taxon>
        <taxon>Solanoideae</taxon>
        <taxon>Solaneae</taxon>
        <taxon>Solanum</taxon>
    </lineage>
</organism>
<evidence type="ECO:0000313" key="3">
    <source>
        <dbReference type="Proteomes" id="UP001371456"/>
    </source>
</evidence>
<evidence type="ECO:0000313" key="2">
    <source>
        <dbReference type="EMBL" id="KAK6784982.1"/>
    </source>
</evidence>
<accession>A0AAN8TGX3</accession>
<protein>
    <submittedName>
        <fullName evidence="2">Uncharacterized protein</fullName>
    </submittedName>
</protein>
<dbReference type="EMBL" id="JBANQN010000007">
    <property type="protein sequence ID" value="KAK6784982.1"/>
    <property type="molecule type" value="Genomic_DNA"/>
</dbReference>
<sequence>MAIFATGQPALAAGQQISLNSSTQFPSLPNSNSIPISNQDTGTKDKPDEPKSLPTDLVCASAQGGKYPSYINSIPRITWTEDEVRRMIIIENLQYAVIGKFSYGWPEMDDLRIQIPKQCNVNGGYNDMGQEVGSVE</sequence>
<proteinExistence type="predicted"/>
<keyword evidence="3" id="KW-1185">Reference proteome</keyword>